<organism evidence="1 2">
    <name type="scientific">Symbiodinium microadriaticum</name>
    <name type="common">Dinoflagellate</name>
    <name type="synonym">Zooxanthella microadriatica</name>
    <dbReference type="NCBI Taxonomy" id="2951"/>
    <lineage>
        <taxon>Eukaryota</taxon>
        <taxon>Sar</taxon>
        <taxon>Alveolata</taxon>
        <taxon>Dinophyceae</taxon>
        <taxon>Suessiales</taxon>
        <taxon>Symbiodiniaceae</taxon>
        <taxon>Symbiodinium</taxon>
    </lineage>
</organism>
<reference evidence="1 2" key="1">
    <citation type="submission" date="2016-02" db="EMBL/GenBank/DDBJ databases">
        <title>Genome analysis of coral dinoflagellate symbionts highlights evolutionary adaptations to a symbiotic lifestyle.</title>
        <authorList>
            <person name="Aranda M."/>
            <person name="Li Y."/>
            <person name="Liew Y.J."/>
            <person name="Baumgarten S."/>
            <person name="Simakov O."/>
            <person name="Wilson M."/>
            <person name="Piel J."/>
            <person name="Ashoor H."/>
            <person name="Bougouffa S."/>
            <person name="Bajic V.B."/>
            <person name="Ryu T."/>
            <person name="Ravasi T."/>
            <person name="Bayer T."/>
            <person name="Micklem G."/>
            <person name="Kim H."/>
            <person name="Bhak J."/>
            <person name="Lajeunesse T.C."/>
            <person name="Voolstra C.R."/>
        </authorList>
    </citation>
    <scope>NUCLEOTIDE SEQUENCE [LARGE SCALE GENOMIC DNA]</scope>
    <source>
        <strain evidence="1 2">CCMP2467</strain>
    </source>
</reference>
<keyword evidence="2" id="KW-1185">Reference proteome</keyword>
<proteinExistence type="predicted"/>
<dbReference type="OrthoDB" id="428760at2759"/>
<dbReference type="AlphaFoldDB" id="A0A1Q9DJW2"/>
<dbReference type="EMBL" id="LSRX01000501">
    <property type="protein sequence ID" value="OLP95475.1"/>
    <property type="molecule type" value="Genomic_DNA"/>
</dbReference>
<protein>
    <submittedName>
        <fullName evidence="1">Uncharacterized protein</fullName>
    </submittedName>
</protein>
<name>A0A1Q9DJW2_SYMMI</name>
<gene>
    <name evidence="1" type="ORF">AK812_SmicGene22414</name>
</gene>
<sequence length="104" mass="11360">MPSAVGCLGCLGPRPSAPPLGPLEADVLDDRRGTTRRFRSFQEQLRTIADLSKDAEDQKYRSIMAFKGPWIVAVQRELVGGAVVTNEVLRSDHEFGAQMSTASQ</sequence>
<comment type="caution">
    <text evidence="1">The sequence shown here is derived from an EMBL/GenBank/DDBJ whole genome shotgun (WGS) entry which is preliminary data.</text>
</comment>
<accession>A0A1Q9DJW2</accession>
<evidence type="ECO:0000313" key="2">
    <source>
        <dbReference type="Proteomes" id="UP000186817"/>
    </source>
</evidence>
<dbReference type="Proteomes" id="UP000186817">
    <property type="component" value="Unassembled WGS sequence"/>
</dbReference>
<evidence type="ECO:0000313" key="1">
    <source>
        <dbReference type="EMBL" id="OLP95475.1"/>
    </source>
</evidence>